<protein>
    <recommendedName>
        <fullName evidence="4">PQ-loop repeat-containing protein</fullName>
    </recommendedName>
</protein>
<keyword evidence="3" id="KW-1185">Reference proteome</keyword>
<proteinExistence type="predicted"/>
<name>A0A930VDP4_9ACTN</name>
<comment type="caution">
    <text evidence="2">The sequence shown here is derived from an EMBL/GenBank/DDBJ whole genome shotgun (WGS) entry which is preliminary data.</text>
</comment>
<evidence type="ECO:0008006" key="4">
    <source>
        <dbReference type="Google" id="ProtNLM"/>
    </source>
</evidence>
<feature type="transmembrane region" description="Helical" evidence="1">
    <location>
        <begin position="62"/>
        <end position="83"/>
    </location>
</feature>
<evidence type="ECO:0000256" key="1">
    <source>
        <dbReference type="SAM" id="Phobius"/>
    </source>
</evidence>
<dbReference type="Gene3D" id="1.20.1280.290">
    <property type="match status" value="1"/>
</dbReference>
<evidence type="ECO:0000313" key="2">
    <source>
        <dbReference type="EMBL" id="MBF4764598.1"/>
    </source>
</evidence>
<evidence type="ECO:0000313" key="3">
    <source>
        <dbReference type="Proteomes" id="UP000640489"/>
    </source>
</evidence>
<feature type="transmembrane region" description="Helical" evidence="1">
    <location>
        <begin position="6"/>
        <end position="27"/>
    </location>
</feature>
<gene>
    <name evidence="2" type="ORF">ISU07_15810</name>
</gene>
<dbReference type="AlphaFoldDB" id="A0A930VDP4"/>
<dbReference type="Proteomes" id="UP000640489">
    <property type="component" value="Unassembled WGS sequence"/>
</dbReference>
<feature type="transmembrane region" description="Helical" evidence="1">
    <location>
        <begin position="39"/>
        <end position="56"/>
    </location>
</feature>
<sequence length="124" mass="13409">MNAVTFAGVISTLMFLGSNLPMVVQAVRTRDVSSYSRGYLVMTNIGNAVYTVYVLSLPAGPIWLLHLVYTTVSAFMLLLHVWWTPSGASGRGGVDEGMDDFDDFEDFEDVVVAGFTVLSTATCA</sequence>
<keyword evidence="1" id="KW-0472">Membrane</keyword>
<organism evidence="2 3">
    <name type="scientific">Nocardioides islandensis</name>
    <dbReference type="NCBI Taxonomy" id="433663"/>
    <lineage>
        <taxon>Bacteria</taxon>
        <taxon>Bacillati</taxon>
        <taxon>Actinomycetota</taxon>
        <taxon>Actinomycetes</taxon>
        <taxon>Propionibacteriales</taxon>
        <taxon>Nocardioidaceae</taxon>
        <taxon>Nocardioides</taxon>
    </lineage>
</organism>
<dbReference type="EMBL" id="JADKPN010000010">
    <property type="protein sequence ID" value="MBF4764598.1"/>
    <property type="molecule type" value="Genomic_DNA"/>
</dbReference>
<keyword evidence="1" id="KW-0812">Transmembrane</keyword>
<accession>A0A930VDP4</accession>
<keyword evidence="1" id="KW-1133">Transmembrane helix</keyword>
<dbReference type="RefSeq" id="WP_194707787.1">
    <property type="nucleotide sequence ID" value="NZ_JADKPN010000010.1"/>
</dbReference>
<reference evidence="2" key="1">
    <citation type="submission" date="2020-11" db="EMBL/GenBank/DDBJ databases">
        <title>Nocardioides sp. nov., isolated from Soil of Cynanchum wilfordii Hemsley rhizosphere.</title>
        <authorList>
            <person name="Lee J.-S."/>
            <person name="Suh M.K."/>
            <person name="Kim J.-S."/>
        </authorList>
    </citation>
    <scope>NUCLEOTIDE SEQUENCE</scope>
    <source>
        <strain evidence="2">KCTC 19275</strain>
    </source>
</reference>